<dbReference type="PRINTS" id="PR00740">
    <property type="entry name" value="GLHYDRLASE27"/>
</dbReference>
<dbReference type="InterPro" id="IPR035992">
    <property type="entry name" value="Ricin_B-like_lectins"/>
</dbReference>
<comment type="caution">
    <text evidence="7">The sequence shown here is derived from an EMBL/GenBank/DDBJ whole genome shotgun (WGS) entry which is preliminary data.</text>
</comment>
<dbReference type="PANTHER" id="PTHR11452:SF75">
    <property type="entry name" value="ALPHA-GALACTOSIDASE MEL1"/>
    <property type="match status" value="1"/>
</dbReference>
<gene>
    <name evidence="7" type="ORF">C5750_10185</name>
</gene>
<dbReference type="InterPro" id="IPR017853">
    <property type="entry name" value="GH"/>
</dbReference>
<dbReference type="Proteomes" id="UP000238563">
    <property type="component" value="Unassembled WGS sequence"/>
</dbReference>
<keyword evidence="3 5" id="KW-0378">Hydrolase</keyword>
<dbReference type="SUPFAM" id="SSF51011">
    <property type="entry name" value="Glycosyl hydrolase domain"/>
    <property type="match status" value="1"/>
</dbReference>
<dbReference type="CDD" id="cd14792">
    <property type="entry name" value="GH27"/>
    <property type="match status" value="1"/>
</dbReference>
<dbReference type="RefSeq" id="WP_105733735.1">
    <property type="nucleotide sequence ID" value="NZ_PVBT01000002.1"/>
</dbReference>
<evidence type="ECO:0000256" key="3">
    <source>
        <dbReference type="ARBA" id="ARBA00022801"/>
    </source>
</evidence>
<dbReference type="GO" id="GO:0004557">
    <property type="term" value="F:alpha-galactosidase activity"/>
    <property type="evidence" value="ECO:0007669"/>
    <property type="project" value="UniProtKB-EC"/>
</dbReference>
<dbReference type="PANTHER" id="PTHR11452">
    <property type="entry name" value="ALPHA-GALACTOSIDASE/ALPHA-N-ACETYLGALACTOSAMINIDASE"/>
    <property type="match status" value="1"/>
</dbReference>
<organism evidence="7 8">
    <name type="scientific">Phyllobacterium myrsinacearum</name>
    <dbReference type="NCBI Taxonomy" id="28101"/>
    <lineage>
        <taxon>Bacteria</taxon>
        <taxon>Pseudomonadati</taxon>
        <taxon>Pseudomonadota</taxon>
        <taxon>Alphaproteobacteria</taxon>
        <taxon>Hyphomicrobiales</taxon>
        <taxon>Phyllobacteriaceae</taxon>
        <taxon>Phyllobacterium</taxon>
    </lineage>
</organism>
<evidence type="ECO:0000256" key="5">
    <source>
        <dbReference type="RuleBase" id="RU361168"/>
    </source>
</evidence>
<evidence type="ECO:0000256" key="2">
    <source>
        <dbReference type="ARBA" id="ARBA00022729"/>
    </source>
</evidence>
<keyword evidence="4 5" id="KW-0326">Glycosidase</keyword>
<comment type="similarity">
    <text evidence="1 5">Belongs to the glycosyl hydrolase 27 family.</text>
</comment>
<dbReference type="EC" id="3.2.1.22" evidence="5"/>
<accession>A0A2S9JQJ0</accession>
<keyword evidence="8" id="KW-1185">Reference proteome</keyword>
<dbReference type="PROSITE" id="PS51257">
    <property type="entry name" value="PROKAR_LIPOPROTEIN"/>
    <property type="match status" value="1"/>
</dbReference>
<keyword evidence="5" id="KW-1015">Disulfide bond</keyword>
<reference evidence="7 8" key="1">
    <citation type="submission" date="2018-02" db="EMBL/GenBank/DDBJ databases">
        <title>The draft genome of Phyllobacterium myrsinacearum DSM5892.</title>
        <authorList>
            <person name="Li L."/>
            <person name="Liu L."/>
            <person name="Zhang X."/>
            <person name="Wang T."/>
        </authorList>
    </citation>
    <scope>NUCLEOTIDE SEQUENCE [LARGE SCALE GENOMIC DNA]</scope>
    <source>
        <strain evidence="7 8">DSM 5892</strain>
    </source>
</reference>
<dbReference type="PROSITE" id="PS50231">
    <property type="entry name" value="RICIN_B_LECTIN"/>
    <property type="match status" value="1"/>
</dbReference>
<dbReference type="SUPFAM" id="SSF50370">
    <property type="entry name" value="Ricin B-like lectins"/>
    <property type="match status" value="1"/>
</dbReference>
<evidence type="ECO:0000259" key="6">
    <source>
        <dbReference type="Pfam" id="PF17801"/>
    </source>
</evidence>
<dbReference type="Gene3D" id="2.80.10.50">
    <property type="match status" value="1"/>
</dbReference>
<dbReference type="OrthoDB" id="9807519at2"/>
<dbReference type="EMBL" id="PVBT01000002">
    <property type="protein sequence ID" value="PRD55506.1"/>
    <property type="molecule type" value="Genomic_DNA"/>
</dbReference>
<dbReference type="InterPro" id="IPR013785">
    <property type="entry name" value="Aldolase_TIM"/>
</dbReference>
<feature type="domain" description="Alpha galactosidase C-terminal" evidence="6">
    <location>
        <begin position="465"/>
        <end position="546"/>
    </location>
</feature>
<dbReference type="InterPro" id="IPR041233">
    <property type="entry name" value="Melibiase_C"/>
</dbReference>
<evidence type="ECO:0000313" key="8">
    <source>
        <dbReference type="Proteomes" id="UP000238563"/>
    </source>
</evidence>
<dbReference type="InterPro" id="IPR002241">
    <property type="entry name" value="Glyco_hydro_27"/>
</dbReference>
<comment type="catalytic activity">
    <reaction evidence="5">
        <text>Hydrolysis of terminal, non-reducing alpha-D-galactose residues in alpha-D-galactosides, including galactose oligosaccharides, galactomannans and galactolipids.</text>
        <dbReference type="EC" id="3.2.1.22"/>
    </reaction>
</comment>
<name>A0A2S9JQJ0_9HYPH</name>
<dbReference type="Gene3D" id="3.20.20.70">
    <property type="entry name" value="Aldolase class I"/>
    <property type="match status" value="1"/>
</dbReference>
<evidence type="ECO:0000256" key="4">
    <source>
        <dbReference type="ARBA" id="ARBA00023295"/>
    </source>
</evidence>
<dbReference type="AlphaFoldDB" id="A0A2S9JQJ0"/>
<dbReference type="InterPro" id="IPR013780">
    <property type="entry name" value="Glyco_hydro_b"/>
</dbReference>
<dbReference type="Pfam" id="PF16499">
    <property type="entry name" value="Melibiase_2"/>
    <property type="match status" value="2"/>
</dbReference>
<dbReference type="Gene3D" id="2.60.40.1180">
    <property type="entry name" value="Golgi alpha-mannosidase II"/>
    <property type="match status" value="1"/>
</dbReference>
<proteinExistence type="inferred from homology"/>
<evidence type="ECO:0000256" key="1">
    <source>
        <dbReference type="ARBA" id="ARBA00009743"/>
    </source>
</evidence>
<sequence>MKDISLCVLPLLLCAGLSGCNNDSPQVTSDSTFAPDVARPEPATIEPAVAIDPVKTQPDMPVVEKFGARPPMGFTTWSRFECHAQDPFKNWPKLETINGINAPLNDDGSRDQYSFQHFTLDQARAMKDSGLLDAGYNYLNADDCWMNTARDKNGALQGAESWNYAASGPNSHKGFDADLTNYVSYVHALGLKAGLYSSSGLRTCQYFPASATRETQDATAFAKWGIDLLKYDNCDYESKDKPKDYGYWPEKERPATVIRSSKKQLFETMAAALATATKDSKRKILFLESAPAANSSDSSDKYTKMEWVRPLGQAWRVGGDIKNYKYDAVSKKLSNPWSSRAGEDDNDKGVYSSFYIAAALSRYVAPGSWNDPDQLLIGDNGMNTDEEKSQFALWSIMGAPLLLSTDIRRLTDYYQQKGRDDSGVTLVHLQDSLKILTNKDIIAVDQDELGIGGYIAYQTNPAADKGMDVVVKPLSHDQLAVVILNKSNTELQPQKINLQYIGLFLSGSSCTVSAKDLWDNKPEGPLPNNELWTAPIPAHGNAMLRLEAKCDGKAVKVIPTGQIYSVAGGGKPGLCLTASSIDITTAKFTVSACNGSDQQIWSRDIATHRVKLAAHPNLCLFMAADENLGLAECKLSEEDNIYYHTDIQDFSYYLNGSIANEVLEPSRAPVHNPDTTKRCLDIHGGGKEFANNTAVATYGCAGSENRVNQIWSAPGAPG</sequence>
<dbReference type="SUPFAM" id="SSF51445">
    <property type="entry name" value="(Trans)glycosidases"/>
    <property type="match status" value="1"/>
</dbReference>
<keyword evidence="2" id="KW-0732">Signal</keyword>
<protein>
    <recommendedName>
        <fullName evidence="5">Alpha-galactosidase</fullName>
        <ecNumber evidence="5">3.2.1.22</ecNumber>
    </recommendedName>
    <alternativeName>
        <fullName evidence="5">Melibiase</fullName>
    </alternativeName>
</protein>
<dbReference type="GO" id="GO:0005975">
    <property type="term" value="P:carbohydrate metabolic process"/>
    <property type="evidence" value="ECO:0007669"/>
    <property type="project" value="InterPro"/>
</dbReference>
<evidence type="ECO:0000313" key="7">
    <source>
        <dbReference type="EMBL" id="PRD55506.1"/>
    </source>
</evidence>
<dbReference type="Pfam" id="PF17801">
    <property type="entry name" value="Melibiase_C"/>
    <property type="match status" value="1"/>
</dbReference>